<name>A0A5C5YT38_9BACT</name>
<proteinExistence type="inferred from homology"/>
<feature type="transmembrane region" description="Helical" evidence="8">
    <location>
        <begin position="45"/>
        <end position="65"/>
    </location>
</feature>
<feature type="transmembrane region" description="Helical" evidence="8">
    <location>
        <begin position="564"/>
        <end position="582"/>
    </location>
</feature>
<evidence type="ECO:0000256" key="6">
    <source>
        <dbReference type="RuleBase" id="RU362091"/>
    </source>
</evidence>
<feature type="transmembrane region" description="Helical" evidence="8">
    <location>
        <begin position="310"/>
        <end position="332"/>
    </location>
</feature>
<evidence type="ECO:0000256" key="2">
    <source>
        <dbReference type="ARBA" id="ARBA00006434"/>
    </source>
</evidence>
<dbReference type="PANTHER" id="PTHR11819">
    <property type="entry name" value="SOLUTE CARRIER FAMILY 5"/>
    <property type="match status" value="1"/>
</dbReference>
<comment type="subcellular location">
    <subcellularLocation>
        <location evidence="1">Membrane</location>
        <topology evidence="1">Multi-pass membrane protein</topology>
    </subcellularLocation>
</comment>
<feature type="transmembrane region" description="Helical" evidence="8">
    <location>
        <begin position="163"/>
        <end position="182"/>
    </location>
</feature>
<dbReference type="PROSITE" id="PS50283">
    <property type="entry name" value="NA_SOLUT_SYMP_3"/>
    <property type="match status" value="1"/>
</dbReference>
<dbReference type="OrthoDB" id="9814523at2"/>
<gene>
    <name evidence="9" type="primary">sglT_1</name>
    <name evidence="9" type="ORF">Pla123a_09540</name>
</gene>
<dbReference type="Gene3D" id="1.20.1730.10">
    <property type="entry name" value="Sodium/glucose cotransporter"/>
    <property type="match status" value="1"/>
</dbReference>
<keyword evidence="4 8" id="KW-1133">Transmembrane helix</keyword>
<evidence type="ECO:0000256" key="8">
    <source>
        <dbReference type="SAM" id="Phobius"/>
    </source>
</evidence>
<keyword evidence="3 8" id="KW-0812">Transmembrane</keyword>
<evidence type="ECO:0000313" key="10">
    <source>
        <dbReference type="Proteomes" id="UP000318478"/>
    </source>
</evidence>
<feature type="region of interest" description="Disordered" evidence="7">
    <location>
        <begin position="422"/>
        <end position="450"/>
    </location>
</feature>
<dbReference type="Proteomes" id="UP000318478">
    <property type="component" value="Unassembled WGS sequence"/>
</dbReference>
<dbReference type="PANTHER" id="PTHR11819:SF195">
    <property type="entry name" value="SODIUM_GLUCOSE COTRANSPORTER 4"/>
    <property type="match status" value="1"/>
</dbReference>
<feature type="transmembrane region" description="Helical" evidence="8">
    <location>
        <begin position="485"/>
        <end position="509"/>
    </location>
</feature>
<sequence length="690" mass="74439">MGPLDGFVFVAFVVAVVAIGLYKSKDEDTEGEKGASDYFLAGRGLTWWLVGFSLIAANISTEQFVGMSGEAAAWLGMAIASYEWMAAITLVVVAFVFLPKFLKSGIYTIPEFLEYRYGAFSRTWMAIATMIILVGVPTASVIYSGAKVITGNFQGILVAGYDLGNITVGCWIIGTLAAAYVFAGGLKACAWADLIQGAALIIGGCIIAYLAFALLERTDPEELLLTSRNAELTVADIQDEGGWGRFWKLNDAPLPEGKLHMKRPLDDPKIPWSALVLGLWIPNFFYWGLNQYITQRTLGSKSLAEGQKGVVFAALLKLIIPFIVVIPGILAFNLFNGELREDAVGRNAQIFAEHSPSLYAELSDSVKPNADLPRNKGLLAKIDGLLEAAPTGERLYKFDEAFAELHPEDAARIVRHNLRTTGADASAAPGPDAAAAELAEASDSSSETPEDATIEVSTLAAHDYDNAFPTLLRELLPIGIGLKGFVLAAIFGAVVSSLASMLNSASTIATMDIYNKIRGGNAPAAELVRAGRFFVVVFVLIAMLIAPYLGHPSFSGIFTFIQEFQGFISPGVLAIFLFGLLVHRAPRNCGIVGLVLSPVLYGLFKFGPSIPGLGEIGALQWIAERSFLDRMSMTFLIILAVLTAMTLAKPLKQPVELPVNVEMDMRSSRLAQVMGVFSVLLTIVLYYIFW</sequence>
<evidence type="ECO:0000313" key="9">
    <source>
        <dbReference type="EMBL" id="TWT78164.1"/>
    </source>
</evidence>
<organism evidence="9 10">
    <name type="scientific">Posidoniimonas polymericola</name>
    <dbReference type="NCBI Taxonomy" id="2528002"/>
    <lineage>
        <taxon>Bacteria</taxon>
        <taxon>Pseudomonadati</taxon>
        <taxon>Planctomycetota</taxon>
        <taxon>Planctomycetia</taxon>
        <taxon>Pirellulales</taxon>
        <taxon>Lacipirellulaceae</taxon>
        <taxon>Posidoniimonas</taxon>
    </lineage>
</organism>
<evidence type="ECO:0000256" key="4">
    <source>
        <dbReference type="ARBA" id="ARBA00022989"/>
    </source>
</evidence>
<feature type="transmembrane region" description="Helical" evidence="8">
    <location>
        <begin position="669"/>
        <end position="689"/>
    </location>
</feature>
<feature type="transmembrane region" description="Helical" evidence="8">
    <location>
        <begin position="6"/>
        <end position="24"/>
    </location>
</feature>
<evidence type="ECO:0000256" key="5">
    <source>
        <dbReference type="ARBA" id="ARBA00023136"/>
    </source>
</evidence>
<dbReference type="GO" id="GO:0005886">
    <property type="term" value="C:plasma membrane"/>
    <property type="evidence" value="ECO:0007669"/>
    <property type="project" value="TreeGrafter"/>
</dbReference>
<comment type="similarity">
    <text evidence="2 6">Belongs to the sodium:solute symporter (SSF) (TC 2.A.21) family.</text>
</comment>
<evidence type="ECO:0000256" key="7">
    <source>
        <dbReference type="SAM" id="MobiDB-lite"/>
    </source>
</evidence>
<feature type="transmembrane region" description="Helical" evidence="8">
    <location>
        <begin position="194"/>
        <end position="215"/>
    </location>
</feature>
<dbReference type="InterPro" id="IPR038377">
    <property type="entry name" value="Na/Glc_symporter_sf"/>
</dbReference>
<feature type="transmembrane region" description="Helical" evidence="8">
    <location>
        <begin position="627"/>
        <end position="648"/>
    </location>
</feature>
<protein>
    <submittedName>
        <fullName evidence="9">Sodium/glucose cotransporter</fullName>
    </submittedName>
</protein>
<feature type="transmembrane region" description="Helical" evidence="8">
    <location>
        <begin position="71"/>
        <end position="98"/>
    </location>
</feature>
<comment type="caution">
    <text evidence="9">The sequence shown here is derived from an EMBL/GenBank/DDBJ whole genome shotgun (WGS) entry which is preliminary data.</text>
</comment>
<feature type="transmembrane region" description="Helical" evidence="8">
    <location>
        <begin position="270"/>
        <end position="289"/>
    </location>
</feature>
<keyword evidence="10" id="KW-1185">Reference proteome</keyword>
<feature type="transmembrane region" description="Helical" evidence="8">
    <location>
        <begin position="589"/>
        <end position="607"/>
    </location>
</feature>
<dbReference type="EMBL" id="SJPO01000002">
    <property type="protein sequence ID" value="TWT78164.1"/>
    <property type="molecule type" value="Genomic_DNA"/>
</dbReference>
<dbReference type="AlphaFoldDB" id="A0A5C5YT38"/>
<dbReference type="RefSeq" id="WP_146584410.1">
    <property type="nucleotide sequence ID" value="NZ_SJPO01000002.1"/>
</dbReference>
<reference evidence="9 10" key="1">
    <citation type="submission" date="2019-02" db="EMBL/GenBank/DDBJ databases">
        <title>Deep-cultivation of Planctomycetes and their phenomic and genomic characterization uncovers novel biology.</title>
        <authorList>
            <person name="Wiegand S."/>
            <person name="Jogler M."/>
            <person name="Boedeker C."/>
            <person name="Pinto D."/>
            <person name="Vollmers J."/>
            <person name="Rivas-Marin E."/>
            <person name="Kohn T."/>
            <person name="Peeters S.H."/>
            <person name="Heuer A."/>
            <person name="Rast P."/>
            <person name="Oberbeckmann S."/>
            <person name="Bunk B."/>
            <person name="Jeske O."/>
            <person name="Meyerdierks A."/>
            <person name="Storesund J.E."/>
            <person name="Kallscheuer N."/>
            <person name="Luecker S."/>
            <person name="Lage O.M."/>
            <person name="Pohl T."/>
            <person name="Merkel B.J."/>
            <person name="Hornburger P."/>
            <person name="Mueller R.-W."/>
            <person name="Bruemmer F."/>
            <person name="Labrenz M."/>
            <person name="Spormann A.M."/>
            <person name="Op Den Camp H."/>
            <person name="Overmann J."/>
            <person name="Amann R."/>
            <person name="Jetten M.S.M."/>
            <person name="Mascher T."/>
            <person name="Medema M.H."/>
            <person name="Devos D.P."/>
            <person name="Kaster A.-K."/>
            <person name="Ovreas L."/>
            <person name="Rohde M."/>
            <person name="Galperin M.Y."/>
            <person name="Jogler C."/>
        </authorList>
    </citation>
    <scope>NUCLEOTIDE SEQUENCE [LARGE SCALE GENOMIC DNA]</scope>
    <source>
        <strain evidence="9 10">Pla123a</strain>
    </source>
</reference>
<feature type="transmembrane region" description="Helical" evidence="8">
    <location>
        <begin position="530"/>
        <end position="549"/>
    </location>
</feature>
<feature type="transmembrane region" description="Helical" evidence="8">
    <location>
        <begin position="119"/>
        <end position="143"/>
    </location>
</feature>
<keyword evidence="5 8" id="KW-0472">Membrane</keyword>
<dbReference type="NCBIfam" id="TIGR00813">
    <property type="entry name" value="sss"/>
    <property type="match status" value="1"/>
</dbReference>
<dbReference type="Pfam" id="PF00474">
    <property type="entry name" value="SSF"/>
    <property type="match status" value="2"/>
</dbReference>
<evidence type="ECO:0000256" key="1">
    <source>
        <dbReference type="ARBA" id="ARBA00004141"/>
    </source>
</evidence>
<accession>A0A5C5YT38</accession>
<dbReference type="GO" id="GO:0005412">
    <property type="term" value="F:D-glucose:sodium symporter activity"/>
    <property type="evidence" value="ECO:0007669"/>
    <property type="project" value="TreeGrafter"/>
</dbReference>
<dbReference type="InterPro" id="IPR001734">
    <property type="entry name" value="Na/solute_symporter"/>
</dbReference>
<evidence type="ECO:0000256" key="3">
    <source>
        <dbReference type="ARBA" id="ARBA00022692"/>
    </source>
</evidence>
<feature type="compositionally biased region" description="Low complexity" evidence="7">
    <location>
        <begin position="422"/>
        <end position="447"/>
    </location>
</feature>